<dbReference type="InParanoid" id="A0A165NQQ1"/>
<accession>A0A165NQQ1</accession>
<dbReference type="Proteomes" id="UP000077266">
    <property type="component" value="Unassembled WGS sequence"/>
</dbReference>
<keyword evidence="3" id="KW-1185">Reference proteome</keyword>
<evidence type="ECO:0000313" key="2">
    <source>
        <dbReference type="EMBL" id="KZW01085.1"/>
    </source>
</evidence>
<gene>
    <name evidence="2" type="ORF">EXIGLDRAFT_830274</name>
</gene>
<evidence type="ECO:0000313" key="3">
    <source>
        <dbReference type="Proteomes" id="UP000077266"/>
    </source>
</evidence>
<evidence type="ECO:0000256" key="1">
    <source>
        <dbReference type="SAM" id="MobiDB-lite"/>
    </source>
</evidence>
<protein>
    <submittedName>
        <fullName evidence="2">Uncharacterized protein</fullName>
    </submittedName>
</protein>
<sequence length="119" mass="13262">MSSKATSTLLSPRSLAKDQSSPRMQKIASELDFIFALDKLDMALYDSKPSPTVADNLAYRRALGARFGRTKKLLRELGADVLHARPDLVLYHEMVDCILAGLDMLIRKANVDLPKKCEL</sequence>
<reference evidence="2 3" key="1">
    <citation type="journal article" date="2016" name="Mol. Biol. Evol.">
        <title>Comparative Genomics of Early-Diverging Mushroom-Forming Fungi Provides Insights into the Origins of Lignocellulose Decay Capabilities.</title>
        <authorList>
            <person name="Nagy L.G."/>
            <person name="Riley R."/>
            <person name="Tritt A."/>
            <person name="Adam C."/>
            <person name="Daum C."/>
            <person name="Floudas D."/>
            <person name="Sun H."/>
            <person name="Yadav J.S."/>
            <person name="Pangilinan J."/>
            <person name="Larsson K.H."/>
            <person name="Matsuura K."/>
            <person name="Barry K."/>
            <person name="Labutti K."/>
            <person name="Kuo R."/>
            <person name="Ohm R.A."/>
            <person name="Bhattacharya S.S."/>
            <person name="Shirouzu T."/>
            <person name="Yoshinaga Y."/>
            <person name="Martin F.M."/>
            <person name="Grigoriev I.V."/>
            <person name="Hibbett D.S."/>
        </authorList>
    </citation>
    <scope>NUCLEOTIDE SEQUENCE [LARGE SCALE GENOMIC DNA]</scope>
    <source>
        <strain evidence="2 3">HHB12029</strain>
    </source>
</reference>
<dbReference type="EMBL" id="KV425896">
    <property type="protein sequence ID" value="KZW01085.1"/>
    <property type="molecule type" value="Genomic_DNA"/>
</dbReference>
<feature type="region of interest" description="Disordered" evidence="1">
    <location>
        <begin position="1"/>
        <end position="23"/>
    </location>
</feature>
<proteinExistence type="predicted"/>
<dbReference type="AlphaFoldDB" id="A0A165NQQ1"/>
<name>A0A165NQQ1_EXIGL</name>
<organism evidence="2 3">
    <name type="scientific">Exidia glandulosa HHB12029</name>
    <dbReference type="NCBI Taxonomy" id="1314781"/>
    <lineage>
        <taxon>Eukaryota</taxon>
        <taxon>Fungi</taxon>
        <taxon>Dikarya</taxon>
        <taxon>Basidiomycota</taxon>
        <taxon>Agaricomycotina</taxon>
        <taxon>Agaricomycetes</taxon>
        <taxon>Auriculariales</taxon>
        <taxon>Exidiaceae</taxon>
        <taxon>Exidia</taxon>
    </lineage>
</organism>